<dbReference type="AlphaFoldDB" id="A0A369B0S1"/>
<protein>
    <recommendedName>
        <fullName evidence="5">DNA mismatch repair proteins mutS family domain-containing protein</fullName>
    </recommendedName>
</protein>
<dbReference type="InterPro" id="IPR027417">
    <property type="entry name" value="P-loop_NTPase"/>
</dbReference>
<evidence type="ECO:0000313" key="6">
    <source>
        <dbReference type="EMBL" id="RSU05710.1"/>
    </source>
</evidence>
<evidence type="ECO:0000256" key="1">
    <source>
        <dbReference type="ARBA" id="ARBA00022741"/>
    </source>
</evidence>
<dbReference type="GO" id="GO:0030983">
    <property type="term" value="F:mismatched DNA binding"/>
    <property type="evidence" value="ECO:0007669"/>
    <property type="project" value="InterPro"/>
</dbReference>
<feature type="transmembrane region" description="Helical" evidence="4">
    <location>
        <begin position="168"/>
        <end position="201"/>
    </location>
</feature>
<dbReference type="GeneID" id="63145401"/>
<sequence length="549" mass="62421">MNEQLMVLLFILGIIAFILVTDRINQSKLKAQIKKDWGNLPRHLPKDNEESLLKAYENRTKQAEVMIDDLTWDDLNMFEVFKRINLTYSSIGSEKLYQTLREYNLSNENTEKLEILIHYLENNPNEREDISFRFARLGKRDYNYAQIYLNGQTINPLGSHSLYVFLGLLPLIGFLSSFFIGAIGFVVAVLALCVNTILYLIKKGQLETELAAMNYLVQSLSLSHTLSKKETPIKNELQKNWQPFKSALRFGFAFRVKSGSESEMFIEMLSAAFLVPFISFGVLSKKINHYNTEAKILWELMGQLEVAIAILNLRLIYQDYSCQPEFSDEKSVIAEDVIHPLLNSPVPNPVNWSKNTLITGSNASGKSTYVRSVAINIIFAQTLNTCLATSFTLKRGGVISSMGVQDSIIDGDSYFVAELKSLQRLIEQVQQNMFYYSFIDEILKGTNTIERIAASSSIIQWLTTQNQLAFVATHDIELPQILQNQCDNIHFEESVSKEDGITFDYLLKTGVATSRNAINLIESMNFPTSVINSAHQKAKFFDENRSWSD</sequence>
<name>A0A369B0S1_9ENTE</name>
<evidence type="ECO:0000256" key="4">
    <source>
        <dbReference type="SAM" id="Phobius"/>
    </source>
</evidence>
<evidence type="ECO:0000256" key="2">
    <source>
        <dbReference type="ARBA" id="ARBA00022840"/>
    </source>
</evidence>
<accession>A0A369B0S1</accession>
<keyword evidence="2" id="KW-0067">ATP-binding</keyword>
<dbReference type="InterPro" id="IPR045076">
    <property type="entry name" value="MutS"/>
</dbReference>
<keyword evidence="4" id="KW-0812">Transmembrane</keyword>
<feature type="domain" description="DNA mismatch repair proteins mutS family" evidence="5">
    <location>
        <begin position="353"/>
        <end position="539"/>
    </location>
</feature>
<feature type="transmembrane region" description="Helical" evidence="4">
    <location>
        <begin position="264"/>
        <end position="284"/>
    </location>
</feature>
<dbReference type="RefSeq" id="WP_114288695.1">
    <property type="nucleotide sequence ID" value="NZ_JARQAY010000008.1"/>
</dbReference>
<evidence type="ECO:0000313" key="7">
    <source>
        <dbReference type="Proteomes" id="UP000288197"/>
    </source>
</evidence>
<keyword evidence="4" id="KW-0472">Membrane</keyword>
<dbReference type="InterPro" id="IPR000432">
    <property type="entry name" value="DNA_mismatch_repair_MutS_C"/>
</dbReference>
<gene>
    <name evidence="6" type="ORF">CBF32_01555</name>
</gene>
<dbReference type="GO" id="GO:0005829">
    <property type="term" value="C:cytosol"/>
    <property type="evidence" value="ECO:0007669"/>
    <property type="project" value="TreeGrafter"/>
</dbReference>
<keyword evidence="7" id="KW-1185">Reference proteome</keyword>
<proteinExistence type="predicted"/>
<reference evidence="6 7" key="1">
    <citation type="submission" date="2017-05" db="EMBL/GenBank/DDBJ databases">
        <title>Vagococcus spp. assemblies.</title>
        <authorList>
            <person name="Gulvik C.A."/>
        </authorList>
    </citation>
    <scope>NUCLEOTIDE SEQUENCE [LARGE SCALE GENOMIC DNA]</scope>
    <source>
        <strain evidence="6 7">NCFB 2497</strain>
    </source>
</reference>
<keyword evidence="3" id="KW-0238">DNA-binding</keyword>
<dbReference type="Pfam" id="PF00488">
    <property type="entry name" value="MutS_V"/>
    <property type="match status" value="1"/>
</dbReference>
<dbReference type="Proteomes" id="UP000288197">
    <property type="component" value="Unassembled WGS sequence"/>
</dbReference>
<dbReference type="GO" id="GO:0140664">
    <property type="term" value="F:ATP-dependent DNA damage sensor activity"/>
    <property type="evidence" value="ECO:0007669"/>
    <property type="project" value="InterPro"/>
</dbReference>
<dbReference type="OrthoDB" id="9802448at2"/>
<evidence type="ECO:0000259" key="5">
    <source>
        <dbReference type="SMART" id="SM00534"/>
    </source>
</evidence>
<dbReference type="PANTHER" id="PTHR11361">
    <property type="entry name" value="DNA MISMATCH REPAIR PROTEIN MUTS FAMILY MEMBER"/>
    <property type="match status" value="1"/>
</dbReference>
<dbReference type="EMBL" id="NGJX01000001">
    <property type="protein sequence ID" value="RSU05710.1"/>
    <property type="molecule type" value="Genomic_DNA"/>
</dbReference>
<organism evidence="6 7">
    <name type="scientific">Vagococcus fluvialis</name>
    <dbReference type="NCBI Taxonomy" id="2738"/>
    <lineage>
        <taxon>Bacteria</taxon>
        <taxon>Bacillati</taxon>
        <taxon>Bacillota</taxon>
        <taxon>Bacilli</taxon>
        <taxon>Lactobacillales</taxon>
        <taxon>Enterococcaceae</taxon>
        <taxon>Vagococcus</taxon>
    </lineage>
</organism>
<keyword evidence="1" id="KW-0547">Nucleotide-binding</keyword>
<dbReference type="PANTHER" id="PTHR11361:SF152">
    <property type="entry name" value="DNA MISMATCH REPAIR PROTEIN"/>
    <property type="match status" value="1"/>
</dbReference>
<dbReference type="SMART" id="SM00534">
    <property type="entry name" value="MUTSac"/>
    <property type="match status" value="1"/>
</dbReference>
<dbReference type="SUPFAM" id="SSF52540">
    <property type="entry name" value="P-loop containing nucleoside triphosphate hydrolases"/>
    <property type="match status" value="1"/>
</dbReference>
<comment type="caution">
    <text evidence="6">The sequence shown here is derived from an EMBL/GenBank/DDBJ whole genome shotgun (WGS) entry which is preliminary data.</text>
</comment>
<dbReference type="GO" id="GO:0006298">
    <property type="term" value="P:mismatch repair"/>
    <property type="evidence" value="ECO:0007669"/>
    <property type="project" value="InterPro"/>
</dbReference>
<keyword evidence="4" id="KW-1133">Transmembrane helix</keyword>
<dbReference type="GO" id="GO:0005524">
    <property type="term" value="F:ATP binding"/>
    <property type="evidence" value="ECO:0007669"/>
    <property type="project" value="UniProtKB-KW"/>
</dbReference>
<evidence type="ECO:0000256" key="3">
    <source>
        <dbReference type="ARBA" id="ARBA00023125"/>
    </source>
</evidence>
<dbReference type="Gene3D" id="3.40.50.300">
    <property type="entry name" value="P-loop containing nucleotide triphosphate hydrolases"/>
    <property type="match status" value="1"/>
</dbReference>
<feature type="transmembrane region" description="Helical" evidence="4">
    <location>
        <begin position="6"/>
        <end position="25"/>
    </location>
</feature>